<dbReference type="Proteomes" id="UP000306236">
    <property type="component" value="Unassembled WGS sequence"/>
</dbReference>
<organism evidence="2 3">
    <name type="scientific">Lampropedia aestuarii</name>
    <dbReference type="NCBI Taxonomy" id="2562762"/>
    <lineage>
        <taxon>Bacteria</taxon>
        <taxon>Pseudomonadati</taxon>
        <taxon>Pseudomonadota</taxon>
        <taxon>Betaproteobacteria</taxon>
        <taxon>Burkholderiales</taxon>
        <taxon>Comamonadaceae</taxon>
        <taxon>Lampropedia</taxon>
    </lineage>
</organism>
<accession>A0A4S5BM15</accession>
<proteinExistence type="predicted"/>
<reference evidence="2 3" key="1">
    <citation type="submission" date="2019-04" db="EMBL/GenBank/DDBJ databases">
        <title>Lampropedia sp YIM MLB12 draf genome.</title>
        <authorList>
            <person name="Wang Y.-X."/>
        </authorList>
    </citation>
    <scope>NUCLEOTIDE SEQUENCE [LARGE SCALE GENOMIC DNA]</scope>
    <source>
        <strain evidence="2 3">YIM MLB12</strain>
    </source>
</reference>
<dbReference type="AlphaFoldDB" id="A0A4S5BM15"/>
<name>A0A4S5BM15_9BURK</name>
<evidence type="ECO:0000313" key="3">
    <source>
        <dbReference type="Proteomes" id="UP000306236"/>
    </source>
</evidence>
<evidence type="ECO:0008006" key="4">
    <source>
        <dbReference type="Google" id="ProtNLM"/>
    </source>
</evidence>
<dbReference type="OrthoDB" id="9153162at2"/>
<gene>
    <name evidence="2" type="ORF">E8K88_09045</name>
</gene>
<comment type="caution">
    <text evidence="2">The sequence shown here is derived from an EMBL/GenBank/DDBJ whole genome shotgun (WGS) entry which is preliminary data.</text>
</comment>
<feature type="compositionally biased region" description="Low complexity" evidence="1">
    <location>
        <begin position="106"/>
        <end position="118"/>
    </location>
</feature>
<evidence type="ECO:0000313" key="2">
    <source>
        <dbReference type="EMBL" id="THJ33420.1"/>
    </source>
</evidence>
<evidence type="ECO:0000256" key="1">
    <source>
        <dbReference type="SAM" id="MobiDB-lite"/>
    </source>
</evidence>
<protein>
    <recommendedName>
        <fullName evidence="4">SPOR domain-containing protein</fullName>
    </recommendedName>
</protein>
<keyword evidence="3" id="KW-1185">Reference proteome</keyword>
<sequence length="288" mass="30642">MLRMLVVVLLLANGLYFAWAQGHLDTWTQALGLGSPQSVQPVAQDQSAQYAPLQPDVIEWVDAAAPMVGAEPPAQAPAPVPAPVVVAAPPPAAALPQPEEAEDLPDAPAAAEPEPEAQAVVAAPTPVEPEAPAVAALPPAPKQCMAIGVFSSEQMEPIRAALQGIARNQWRIKDSPVSGRWMVFWGGATDELVLSARRGELQSKGVPHERLRSSPVGIGFSLGRFSSEAAAHQHKKDVERKGIRAATVEVERAPSTAYTIEFPDYGAVKEVVRRDLGRYIGARTWQAC</sequence>
<dbReference type="EMBL" id="SSWX01000010">
    <property type="protein sequence ID" value="THJ33420.1"/>
    <property type="molecule type" value="Genomic_DNA"/>
</dbReference>
<feature type="region of interest" description="Disordered" evidence="1">
    <location>
        <begin position="94"/>
        <end position="118"/>
    </location>
</feature>
<dbReference type="RefSeq" id="WP_136406345.1">
    <property type="nucleotide sequence ID" value="NZ_SSWX01000010.1"/>
</dbReference>